<keyword evidence="5" id="KW-0539">Nucleus</keyword>
<dbReference type="GO" id="GO:0003676">
    <property type="term" value="F:nucleic acid binding"/>
    <property type="evidence" value="ECO:0007669"/>
    <property type="project" value="InterPro"/>
</dbReference>
<organism evidence="8 9">
    <name type="scientific">Gasterosteus aculeatus aculeatus</name>
    <name type="common">three-spined stickleback</name>
    <dbReference type="NCBI Taxonomy" id="481459"/>
    <lineage>
        <taxon>Eukaryota</taxon>
        <taxon>Metazoa</taxon>
        <taxon>Chordata</taxon>
        <taxon>Craniata</taxon>
        <taxon>Vertebrata</taxon>
        <taxon>Euteleostomi</taxon>
        <taxon>Actinopterygii</taxon>
        <taxon>Neopterygii</taxon>
        <taxon>Teleostei</taxon>
        <taxon>Neoteleostei</taxon>
        <taxon>Acanthomorphata</taxon>
        <taxon>Eupercaria</taxon>
        <taxon>Perciformes</taxon>
        <taxon>Cottioidei</taxon>
        <taxon>Gasterosteales</taxon>
        <taxon>Gasterosteidae</taxon>
        <taxon>Gasterosteus</taxon>
    </lineage>
</organism>
<feature type="compositionally biased region" description="Basic and acidic residues" evidence="6">
    <location>
        <begin position="268"/>
        <end position="282"/>
    </location>
</feature>
<feature type="compositionally biased region" description="Basic and acidic residues" evidence="6">
    <location>
        <begin position="725"/>
        <end position="737"/>
    </location>
</feature>
<feature type="compositionally biased region" description="Basic residues" evidence="6">
    <location>
        <begin position="330"/>
        <end position="341"/>
    </location>
</feature>
<sequence length="909" mass="100838">MQVVKTRRGTWGTRRGQQRTKSKLRIMVTDRFQMKTVLFLTPETRKTPKDPERDVTGQEAFEILDPIDDLTSAEDHGQNHEINSGQISQEDILATEDEEDAYRVIDSVEDQPMTTDSETGHQGRRNSRGTATARKDNKPSKRSEPTTTASTRDEKEPSPKKPDRAGQRYETRSKPDLIAKVSEKDKEVPEDVEFKIVDSVEEEPVRLAATPEMSVRRRSARGKKEDKTTVDLTDASNKAEEATYKILDSVDDEEPTARATRGRRGRTTKKEASNEKTEDTPTGRKQTPARESQEPNGGEKGAWRASTPSRRSGSVVSEFSQEERPATRSKGTRGRPKKGAKTTKTSASKDAPGEEEAAYRVLDSVEDEAESALMDVDQQRLRSEPLTGSPKDGEEDEPMYRIIDSLDDDQLLTGGDETREGASAEEEDASPRAGEDDGAVEEEPLYRIVDDVDESSPAGPQRDPAGPGMDGEKDDTARSLVNLDEVSEEEEEYPDDTAEEEELRRRQAAAKEKQIAEERAARRTRESEERRTRDAERRSRSGSSSRGGGAGRRREEEETGAVDPQELVTLDEVGADDAGEERAASGTEWDGEITGAELQALVTLDEFIEGEEEDGKVEQSPRKPRPPSQEEESVDLLDPEALVTLDEAGDDEEEQPDEEPAESRSAKRKSNDDSEDSVHFVTVDEVGEVEEEEEKEAVQTRKRGRPKKRSRQTPVRKSARVRKGTTKEESAEEREPAASDLLPPSATDAPPSRGRGRSALSGVGQPEIQRTETDAAAGGEPEPQPQHPENQTQEPCGEEKKWDIKAASKRTRELLGPEAKRSRSQSPCVAADIKLPAFKPNNPLGREFVVPKSGYFCNLCSVFYLTESAAKDLHCSSRRHHDNLQKHFQELRLKPQSSSTQSSQGSVSD</sequence>
<feature type="region of interest" description="Disordered" evidence="6">
    <location>
        <begin position="201"/>
        <end position="827"/>
    </location>
</feature>
<dbReference type="InterPro" id="IPR003604">
    <property type="entry name" value="Matrin/U1-like-C_Znf_C2H2"/>
</dbReference>
<dbReference type="GeneTree" id="ENSGT00990000203723"/>
<keyword evidence="3" id="KW-0863">Zinc-finger</keyword>
<dbReference type="AlphaFoldDB" id="A0AAQ4QD31"/>
<comment type="subcellular location">
    <subcellularLocation>
        <location evidence="1">Nucleus</location>
    </subcellularLocation>
</comment>
<evidence type="ECO:0000256" key="2">
    <source>
        <dbReference type="ARBA" id="ARBA00022723"/>
    </source>
</evidence>
<reference evidence="8" key="2">
    <citation type="submission" date="2025-08" db="UniProtKB">
        <authorList>
            <consortium name="Ensembl"/>
        </authorList>
    </citation>
    <scope>IDENTIFICATION</scope>
</reference>
<reference evidence="8 9" key="1">
    <citation type="journal article" date="2021" name="G3 (Bethesda)">
        <title>Improved contiguity of the threespine stickleback genome using long-read sequencing.</title>
        <authorList>
            <person name="Nath S."/>
            <person name="Shaw D.E."/>
            <person name="White M.A."/>
        </authorList>
    </citation>
    <scope>NUCLEOTIDE SEQUENCE [LARGE SCALE GENOMIC DNA]</scope>
    <source>
        <strain evidence="8 9">Lake Benthic</strain>
    </source>
</reference>
<dbReference type="GO" id="GO:0008270">
    <property type="term" value="F:zinc ion binding"/>
    <property type="evidence" value="ECO:0007669"/>
    <property type="project" value="UniProtKB-KW"/>
</dbReference>
<feature type="compositionally biased region" description="Acidic residues" evidence="6">
    <location>
        <begin position="629"/>
        <end position="638"/>
    </location>
</feature>
<evidence type="ECO:0000313" key="9">
    <source>
        <dbReference type="Proteomes" id="UP000007635"/>
    </source>
</evidence>
<evidence type="ECO:0000256" key="5">
    <source>
        <dbReference type="ARBA" id="ARBA00023242"/>
    </source>
</evidence>
<name>A0AAQ4QD31_GASAC</name>
<feature type="compositionally biased region" description="Acidic residues" evidence="6">
    <location>
        <begin position="685"/>
        <end position="695"/>
    </location>
</feature>
<dbReference type="PROSITE" id="PS50171">
    <property type="entry name" value="ZF_MATRIN"/>
    <property type="match status" value="1"/>
</dbReference>
<feature type="compositionally biased region" description="Acidic residues" evidence="6">
    <location>
        <begin position="606"/>
        <end position="615"/>
    </location>
</feature>
<feature type="compositionally biased region" description="Acidic residues" evidence="6">
    <location>
        <begin position="485"/>
        <end position="501"/>
    </location>
</feature>
<dbReference type="Proteomes" id="UP000007635">
    <property type="component" value="Chromosome VII"/>
</dbReference>
<accession>A0AAQ4QD31</accession>
<dbReference type="GO" id="GO:0005634">
    <property type="term" value="C:nucleus"/>
    <property type="evidence" value="ECO:0007669"/>
    <property type="project" value="UniProtKB-SubCell"/>
</dbReference>
<feature type="compositionally biased region" description="Polar residues" evidence="6">
    <location>
        <begin position="306"/>
        <end position="319"/>
    </location>
</feature>
<evidence type="ECO:0000256" key="6">
    <source>
        <dbReference type="SAM" id="MobiDB-lite"/>
    </source>
</evidence>
<dbReference type="SMART" id="SM00451">
    <property type="entry name" value="ZnF_U1"/>
    <property type="match status" value="1"/>
</dbReference>
<feature type="compositionally biased region" description="Basic and acidic residues" evidence="6">
    <location>
        <begin position="43"/>
        <end position="56"/>
    </location>
</feature>
<keyword evidence="2" id="KW-0479">Metal-binding</keyword>
<feature type="region of interest" description="Disordered" evidence="6">
    <location>
        <begin position="105"/>
        <end position="189"/>
    </location>
</feature>
<feature type="compositionally biased region" description="Basic and acidic residues" evidence="6">
    <location>
        <begin position="133"/>
        <end position="144"/>
    </location>
</feature>
<keyword evidence="4" id="KW-0862">Zinc</keyword>
<dbReference type="Ensembl" id="ENSGACT00000063810.1">
    <property type="protein sequence ID" value="ENSGACP00000049105.1"/>
    <property type="gene ID" value="ENSGACG00000035061.1"/>
</dbReference>
<feature type="compositionally biased region" description="Basic and acidic residues" evidence="6">
    <location>
        <begin position="797"/>
        <end position="821"/>
    </location>
</feature>
<protein>
    <recommendedName>
        <fullName evidence="7">Matrin-type domain-containing protein</fullName>
    </recommendedName>
</protein>
<feature type="compositionally biased region" description="Acidic residues" evidence="6">
    <location>
        <begin position="647"/>
        <end position="660"/>
    </location>
</feature>
<evidence type="ECO:0000259" key="7">
    <source>
        <dbReference type="PROSITE" id="PS50171"/>
    </source>
</evidence>
<evidence type="ECO:0000256" key="4">
    <source>
        <dbReference type="ARBA" id="ARBA00022833"/>
    </source>
</evidence>
<feature type="compositionally biased region" description="Basic and acidic residues" evidence="6">
    <location>
        <begin position="151"/>
        <end position="189"/>
    </location>
</feature>
<feature type="compositionally biased region" description="Basic residues" evidence="6">
    <location>
        <begin position="700"/>
        <end position="711"/>
    </location>
</feature>
<feature type="region of interest" description="Disordered" evidence="6">
    <location>
        <begin position="43"/>
        <end position="91"/>
    </location>
</feature>
<proteinExistence type="predicted"/>
<evidence type="ECO:0000256" key="1">
    <source>
        <dbReference type="ARBA" id="ARBA00004123"/>
    </source>
</evidence>
<reference evidence="8" key="3">
    <citation type="submission" date="2025-09" db="UniProtKB">
        <authorList>
            <consortium name="Ensembl"/>
        </authorList>
    </citation>
    <scope>IDENTIFICATION</scope>
</reference>
<feature type="compositionally biased region" description="Basic and acidic residues" evidence="6">
    <location>
        <begin position="502"/>
        <end position="539"/>
    </location>
</feature>
<feature type="compositionally biased region" description="Polar residues" evidence="6">
    <location>
        <begin position="80"/>
        <end position="89"/>
    </location>
</feature>
<feature type="domain" description="Matrin-type" evidence="7">
    <location>
        <begin position="855"/>
        <end position="886"/>
    </location>
</feature>
<feature type="compositionally biased region" description="Basic and acidic residues" evidence="6">
    <location>
        <begin position="661"/>
        <end position="678"/>
    </location>
</feature>
<dbReference type="InterPro" id="IPR000690">
    <property type="entry name" value="Matrin/U1-C_Znf_C2H2"/>
</dbReference>
<evidence type="ECO:0000256" key="3">
    <source>
        <dbReference type="ARBA" id="ARBA00022771"/>
    </source>
</evidence>
<evidence type="ECO:0000313" key="8">
    <source>
        <dbReference type="Ensembl" id="ENSGACP00000049105.1"/>
    </source>
</evidence>
<keyword evidence="9" id="KW-1185">Reference proteome</keyword>